<keyword evidence="1 4" id="KW-0489">Methyltransferase</keyword>
<feature type="domain" description="Methyltransferase" evidence="3">
    <location>
        <begin position="73"/>
        <end position="177"/>
    </location>
</feature>
<proteinExistence type="predicted"/>
<dbReference type="AlphaFoldDB" id="Q3MHA5"/>
<keyword evidence="2 4" id="KW-0808">Transferase</keyword>
<dbReference type="PANTHER" id="PTHR43861">
    <property type="entry name" value="TRANS-ACONITATE 2-METHYLTRANSFERASE-RELATED"/>
    <property type="match status" value="1"/>
</dbReference>
<evidence type="ECO:0000256" key="1">
    <source>
        <dbReference type="ARBA" id="ARBA00022603"/>
    </source>
</evidence>
<dbReference type="InterPro" id="IPR029063">
    <property type="entry name" value="SAM-dependent_MTases_sf"/>
</dbReference>
<dbReference type="GO" id="GO:0030798">
    <property type="term" value="F:trans-aconitate 2-methyltransferase activity"/>
    <property type="evidence" value="ECO:0007669"/>
    <property type="project" value="UniProtKB-EC"/>
</dbReference>
<dbReference type="Pfam" id="PF13649">
    <property type="entry name" value="Methyltransf_25"/>
    <property type="match status" value="1"/>
</dbReference>
<evidence type="ECO:0000259" key="3">
    <source>
        <dbReference type="Pfam" id="PF13649"/>
    </source>
</evidence>
<dbReference type="CDD" id="cd02440">
    <property type="entry name" value="AdoMet_MTases"/>
    <property type="match status" value="1"/>
</dbReference>
<evidence type="ECO:0000313" key="5">
    <source>
        <dbReference type="Proteomes" id="UP000002533"/>
    </source>
</evidence>
<dbReference type="PANTHER" id="PTHR43861:SF1">
    <property type="entry name" value="TRANS-ACONITATE 2-METHYLTRANSFERASE"/>
    <property type="match status" value="1"/>
</dbReference>
<dbReference type="HOGENOM" id="CLU_081790_1_1_3"/>
<dbReference type="Proteomes" id="UP000002533">
    <property type="component" value="Chromosome"/>
</dbReference>
<dbReference type="STRING" id="240292.Ava_0005"/>
<dbReference type="SUPFAM" id="SSF53335">
    <property type="entry name" value="S-adenosyl-L-methionine-dependent methyltransferases"/>
    <property type="match status" value="1"/>
</dbReference>
<dbReference type="Gene3D" id="3.40.50.150">
    <property type="entry name" value="Vaccinia Virus protein VP39"/>
    <property type="match status" value="1"/>
</dbReference>
<gene>
    <name evidence="4" type="ordered locus">Ava_0005</name>
</gene>
<organism evidence="4 5">
    <name type="scientific">Trichormus variabilis (strain ATCC 29413 / PCC 7937)</name>
    <name type="common">Anabaena variabilis</name>
    <dbReference type="NCBI Taxonomy" id="240292"/>
    <lineage>
        <taxon>Bacteria</taxon>
        <taxon>Bacillati</taxon>
        <taxon>Cyanobacteriota</taxon>
        <taxon>Cyanophyceae</taxon>
        <taxon>Nostocales</taxon>
        <taxon>Nostocaceae</taxon>
        <taxon>Trichormus</taxon>
    </lineage>
</organism>
<dbReference type="GO" id="GO:0032259">
    <property type="term" value="P:methylation"/>
    <property type="evidence" value="ECO:0007669"/>
    <property type="project" value="UniProtKB-KW"/>
</dbReference>
<dbReference type="KEGG" id="ava:Ava_0005"/>
<accession>Q3MHA5</accession>
<dbReference type="EMBL" id="CP000117">
    <property type="protein sequence ID" value="ABA19631.1"/>
    <property type="molecule type" value="Genomic_DNA"/>
</dbReference>
<dbReference type="eggNOG" id="COG2226">
    <property type="taxonomic scope" value="Bacteria"/>
</dbReference>
<reference evidence="5" key="1">
    <citation type="journal article" date="2014" name="Stand. Genomic Sci.">
        <title>Complete genome sequence of Anabaena variabilis ATCC 29413.</title>
        <authorList>
            <person name="Thiel T."/>
            <person name="Pratte B.S."/>
            <person name="Zhong J."/>
            <person name="Goodwin L."/>
            <person name="Copeland A."/>
            <person name="Lucas S."/>
            <person name="Han C."/>
            <person name="Pitluck S."/>
            <person name="Land M.L."/>
            <person name="Kyrpides N.C."/>
            <person name="Woyke T."/>
        </authorList>
    </citation>
    <scope>NUCLEOTIDE SEQUENCE [LARGE SCALE GENOMIC DNA]</scope>
    <source>
        <strain evidence="5">ATCC 29413 / PCC 7937</strain>
    </source>
</reference>
<name>Q3MHA5_TRIV2</name>
<protein>
    <submittedName>
        <fullName evidence="4">Probable methyltransferase</fullName>
        <ecNumber evidence="4">2.1.1.144</ecNumber>
    </submittedName>
</protein>
<evidence type="ECO:0000313" key="4">
    <source>
        <dbReference type="EMBL" id="ABA19631.1"/>
    </source>
</evidence>
<sequence length="267" mass="29703">MLLNKAVLVNKINSNHLFSASSLNPTIDMSQLFPGEVFANTADFDTGIRQLLPRYDEILEVISRCLPLTSHRILDLGCGTGELSLKILQRCPNAQVIALDYSPRMLEFAQHKIASSGYKERWTGLQADFGDWAINPETLNIGNEFDACVSSLAIHHLYDDMKLRLFQRIAASLTPNGCFWNADPTLPESPTLAEIYQAAREQWVSEQGSNFTEVRAKVGNSSPQGYSNPDQLATLDTHLQMLTKSGFTTVAVPWKYYGLAVFGGWVE</sequence>
<evidence type="ECO:0000256" key="2">
    <source>
        <dbReference type="ARBA" id="ARBA00022679"/>
    </source>
</evidence>
<dbReference type="EC" id="2.1.1.144" evidence="4"/>
<dbReference type="InterPro" id="IPR041698">
    <property type="entry name" value="Methyltransf_25"/>
</dbReference>